<evidence type="ECO:0000256" key="1">
    <source>
        <dbReference type="SAM" id="MobiDB-lite"/>
    </source>
</evidence>
<comment type="caution">
    <text evidence="3">The sequence shown here is derived from an EMBL/GenBank/DDBJ whole genome shotgun (WGS) entry which is preliminary data.</text>
</comment>
<feature type="compositionally biased region" description="Acidic residues" evidence="1">
    <location>
        <begin position="26"/>
        <end position="39"/>
    </location>
</feature>
<feature type="domain" description="DUF8160" evidence="2">
    <location>
        <begin position="26"/>
        <end position="142"/>
    </location>
</feature>
<feature type="compositionally biased region" description="Acidic residues" evidence="1">
    <location>
        <begin position="47"/>
        <end position="68"/>
    </location>
</feature>
<evidence type="ECO:0000259" key="2">
    <source>
        <dbReference type="Pfam" id="PF26492"/>
    </source>
</evidence>
<sequence length="153" mass="17651">MSDDLEDRKQETWNMSEVRSTGASSEAEDNSDTSDTEDAYDIKDTQDESDIEEKADTEDITDKEDTSDTAEGNTVRQMSIDAERKGFAVRDLHNVNVYLYEDIYRDMVATFKDLDSEYFRVHGDELTKNKEFFNAVFKAGLESDQLREELELE</sequence>
<dbReference type="RefSeq" id="WP_310925902.1">
    <property type="nucleotide sequence ID" value="NZ_JAMQOP010000005.1"/>
</dbReference>
<dbReference type="Proteomes" id="UP001257060">
    <property type="component" value="Unassembled WGS sequence"/>
</dbReference>
<keyword evidence="4" id="KW-1185">Reference proteome</keyword>
<feature type="compositionally biased region" description="Basic and acidic residues" evidence="1">
    <location>
        <begin position="1"/>
        <end position="11"/>
    </location>
</feature>
<dbReference type="EMBL" id="JAMQOP010000005">
    <property type="protein sequence ID" value="MDS0300979.1"/>
    <property type="molecule type" value="Genomic_DNA"/>
</dbReference>
<protein>
    <recommendedName>
        <fullName evidence="2">DUF8160 domain-containing protein</fullName>
    </recommendedName>
</protein>
<accession>A0ABU2GL14</accession>
<organism evidence="3 4">
    <name type="scientific">Halogeometricum salsisoli</name>
    <dbReference type="NCBI Taxonomy" id="2950536"/>
    <lineage>
        <taxon>Archaea</taxon>
        <taxon>Methanobacteriati</taxon>
        <taxon>Methanobacteriota</taxon>
        <taxon>Stenosarchaea group</taxon>
        <taxon>Halobacteria</taxon>
        <taxon>Halobacteriales</taxon>
        <taxon>Haloferacaceae</taxon>
        <taxon>Halogeometricum</taxon>
    </lineage>
</organism>
<name>A0ABU2GL14_9EURY</name>
<reference evidence="3 4" key="1">
    <citation type="submission" date="2022-06" db="EMBL/GenBank/DDBJ databases">
        <title>Halogeometricum sp. a new haloarchaeum isolate from saline soil.</title>
        <authorList>
            <person name="Strakova D."/>
            <person name="Galisteo C."/>
            <person name="Sanchez-Porro C."/>
            <person name="Ventosa A."/>
        </authorList>
    </citation>
    <scope>NUCLEOTIDE SEQUENCE [LARGE SCALE GENOMIC DNA]</scope>
    <source>
        <strain evidence="3 4">S1BR25-6</strain>
    </source>
</reference>
<dbReference type="InterPro" id="IPR058474">
    <property type="entry name" value="DUF8160"/>
</dbReference>
<evidence type="ECO:0000313" key="3">
    <source>
        <dbReference type="EMBL" id="MDS0300979.1"/>
    </source>
</evidence>
<feature type="compositionally biased region" description="Polar residues" evidence="1">
    <location>
        <begin position="12"/>
        <end position="24"/>
    </location>
</feature>
<gene>
    <name evidence="3" type="ORF">NDI76_19725</name>
</gene>
<dbReference type="Pfam" id="PF26492">
    <property type="entry name" value="DUF8160"/>
    <property type="match status" value="1"/>
</dbReference>
<feature type="region of interest" description="Disordered" evidence="1">
    <location>
        <begin position="1"/>
        <end position="77"/>
    </location>
</feature>
<proteinExistence type="predicted"/>
<evidence type="ECO:0000313" key="4">
    <source>
        <dbReference type="Proteomes" id="UP001257060"/>
    </source>
</evidence>